<dbReference type="EMBL" id="LR796746">
    <property type="protein sequence ID" value="CAB4163391.1"/>
    <property type="molecule type" value="Genomic_DNA"/>
</dbReference>
<dbReference type="NCBIfam" id="TIGR02215">
    <property type="entry name" value="phage_chp_gp8"/>
    <property type="match status" value="1"/>
</dbReference>
<proteinExistence type="predicted"/>
<evidence type="ECO:0000313" key="1">
    <source>
        <dbReference type="EMBL" id="CAB4163391.1"/>
    </source>
</evidence>
<reference evidence="1" key="1">
    <citation type="submission" date="2020-04" db="EMBL/GenBank/DDBJ databases">
        <authorList>
            <person name="Chiriac C."/>
            <person name="Salcher M."/>
            <person name="Ghai R."/>
            <person name="Kavagutti S V."/>
        </authorList>
    </citation>
    <scope>NUCLEOTIDE SEQUENCE</scope>
</reference>
<dbReference type="InterPro" id="IPR011738">
    <property type="entry name" value="Phage_CHP"/>
</dbReference>
<gene>
    <name evidence="1" type="ORF">UFOVP814_22</name>
</gene>
<accession>A0A6J5P241</accession>
<protein>
    <submittedName>
        <fullName evidence="1">Uncharacterized protein</fullName>
    </submittedName>
</protein>
<name>A0A6J5P241_9CAUD</name>
<sequence>MLSKRITAPTALAVSLADAKVALRLNGSALDSIVDAWVRAITEHAEHLTGRAIMQQTWQALCESFDDLGRIPRLPLVSISSVKYYDLTNTLQTLDPSNYSLYTTEHFATIRTFGAFPDTYERADAVIVEYVAGYGTSDTATPSSIKAYILAKLVEVFDPSNPPAVKNSFADMILSRFKVPQL</sequence>
<organism evidence="1">
    <name type="scientific">uncultured Caudovirales phage</name>
    <dbReference type="NCBI Taxonomy" id="2100421"/>
    <lineage>
        <taxon>Viruses</taxon>
        <taxon>Duplodnaviria</taxon>
        <taxon>Heunggongvirae</taxon>
        <taxon>Uroviricota</taxon>
        <taxon>Caudoviricetes</taxon>
        <taxon>Peduoviridae</taxon>
        <taxon>Maltschvirus</taxon>
        <taxon>Maltschvirus maltsch</taxon>
    </lineage>
</organism>